<evidence type="ECO:0000313" key="2">
    <source>
        <dbReference type="EMBL" id="PYC25943.1"/>
    </source>
</evidence>
<protein>
    <recommendedName>
        <fullName evidence="4">Lipoprotein</fullName>
    </recommendedName>
</protein>
<accession>A0A2V4LIH7</accession>
<dbReference type="PROSITE" id="PS51257">
    <property type="entry name" value="PROKAR_LIPOPROTEIN"/>
    <property type="match status" value="1"/>
</dbReference>
<dbReference type="RefSeq" id="WP_110682291.1">
    <property type="nucleotide sequence ID" value="NZ_CP154874.1"/>
</dbReference>
<proteinExistence type="predicted"/>
<sequence length="183" mass="20168">MRTLIMLLAATLLTGCAAQVDTLSSSGELEVGKLERRNIVLNLSGSTPAESEPRWQDLRQSLQAQLDHKSFDALYRMTPVSGRPTLTLPGVLVTAEVTSFRYLSQMSRRFLGPTTGDAWVDLRVAYYDLQSGRQLGARSYRTGSSGWGTFFSNMTERQVEALATRIIDDLRLAKAPPLATAAR</sequence>
<dbReference type="AlphaFoldDB" id="A0A2V4LIH7"/>
<dbReference type="Proteomes" id="UP000248146">
    <property type="component" value="Unassembled WGS sequence"/>
</dbReference>
<organism evidence="2 3">
    <name type="scientific">Aquipseudomonas alcaligenes</name>
    <name type="common">Pseudomonas alcaligenes</name>
    <dbReference type="NCBI Taxonomy" id="43263"/>
    <lineage>
        <taxon>Bacteria</taxon>
        <taxon>Pseudomonadati</taxon>
        <taxon>Pseudomonadota</taxon>
        <taxon>Gammaproteobacteria</taxon>
        <taxon>Pseudomonadales</taxon>
        <taxon>Pseudomonadaceae</taxon>
        <taxon>Aquipseudomonas</taxon>
    </lineage>
</organism>
<evidence type="ECO:0008006" key="4">
    <source>
        <dbReference type="Google" id="ProtNLM"/>
    </source>
</evidence>
<reference evidence="2 3" key="1">
    <citation type="submission" date="2018-06" db="EMBL/GenBank/DDBJ databases">
        <title>Pseudomonas diversity within urban Lake Michigan freshwaters.</title>
        <authorList>
            <person name="Batrich M."/>
            <person name="Hatzopoulos T."/>
            <person name="Putonti C."/>
        </authorList>
    </citation>
    <scope>NUCLEOTIDE SEQUENCE [LARGE SCALE GENOMIC DNA]</scope>
    <source>
        <strain evidence="2 3">MB-090714</strain>
    </source>
</reference>
<dbReference type="OrthoDB" id="5974513at2"/>
<comment type="caution">
    <text evidence="2">The sequence shown here is derived from an EMBL/GenBank/DDBJ whole genome shotgun (WGS) entry which is preliminary data.</text>
</comment>
<evidence type="ECO:0000256" key="1">
    <source>
        <dbReference type="SAM" id="SignalP"/>
    </source>
</evidence>
<keyword evidence="1" id="KW-0732">Signal</keyword>
<feature type="signal peptide" evidence="1">
    <location>
        <begin position="1"/>
        <end position="17"/>
    </location>
</feature>
<gene>
    <name evidence="2" type="ORF">DMO17_09765</name>
</gene>
<name>A0A2V4LIH7_AQUAC</name>
<feature type="chain" id="PRO_5016079910" description="Lipoprotein" evidence="1">
    <location>
        <begin position="18"/>
        <end position="183"/>
    </location>
</feature>
<dbReference type="EMBL" id="QJRX01000004">
    <property type="protein sequence ID" value="PYC25943.1"/>
    <property type="molecule type" value="Genomic_DNA"/>
</dbReference>
<evidence type="ECO:0000313" key="3">
    <source>
        <dbReference type="Proteomes" id="UP000248146"/>
    </source>
</evidence>